<keyword evidence="4" id="KW-1185">Reference proteome</keyword>
<evidence type="ECO:0000256" key="2">
    <source>
        <dbReference type="SAM" id="Phobius"/>
    </source>
</evidence>
<sequence length="192" mass="19375">MSRRAVVLVGLAAGVLLLASATQTWVTAVGLGDTSAAGQVEIPGTDVSDTVTAMALVGLASSVAVTIARRIARLIIGVVMLAAGVSAVVTVARVIAAPGEASGPALGEVTGTTELAGEYVLGPAVWAGLAGAVLLALAALALLIFSPRWRDRSSRRYATAREAGAAPQEDPDEFDLWDGLSAGDDPTSERRG</sequence>
<accession>A0ABP6LPB8</accession>
<feature type="transmembrane region" description="Helical" evidence="2">
    <location>
        <begin position="124"/>
        <end position="145"/>
    </location>
</feature>
<keyword evidence="2" id="KW-0472">Membrane</keyword>
<feature type="transmembrane region" description="Helical" evidence="2">
    <location>
        <begin position="74"/>
        <end position="96"/>
    </location>
</feature>
<feature type="transmembrane region" description="Helical" evidence="2">
    <location>
        <begin position="50"/>
        <end position="67"/>
    </location>
</feature>
<keyword evidence="2" id="KW-1133">Transmembrane helix</keyword>
<evidence type="ECO:0000313" key="4">
    <source>
        <dbReference type="Proteomes" id="UP001500236"/>
    </source>
</evidence>
<dbReference type="EMBL" id="BAAAVT010000001">
    <property type="protein sequence ID" value="GAA3051886.1"/>
    <property type="molecule type" value="Genomic_DNA"/>
</dbReference>
<proteinExistence type="predicted"/>
<dbReference type="RefSeq" id="WP_344683403.1">
    <property type="nucleotide sequence ID" value="NZ_BAAAVT010000001.1"/>
</dbReference>
<reference evidence="4" key="1">
    <citation type="journal article" date="2019" name="Int. J. Syst. Evol. Microbiol.">
        <title>The Global Catalogue of Microorganisms (GCM) 10K type strain sequencing project: providing services to taxonomists for standard genome sequencing and annotation.</title>
        <authorList>
            <consortium name="The Broad Institute Genomics Platform"/>
            <consortium name="The Broad Institute Genome Sequencing Center for Infectious Disease"/>
            <person name="Wu L."/>
            <person name="Ma J."/>
        </authorList>
    </citation>
    <scope>NUCLEOTIDE SEQUENCE [LARGE SCALE GENOMIC DNA]</scope>
    <source>
        <strain evidence="4">JCM 14309</strain>
    </source>
</reference>
<dbReference type="Pfam" id="PF09534">
    <property type="entry name" value="Trp_oprn_chp"/>
    <property type="match status" value="1"/>
</dbReference>
<keyword evidence="2" id="KW-0812">Transmembrane</keyword>
<protein>
    <recommendedName>
        <fullName evidence="5">Tryptophan-associated transmembrane protein (Trp_oprn_chp)</fullName>
    </recommendedName>
</protein>
<evidence type="ECO:0008006" key="5">
    <source>
        <dbReference type="Google" id="ProtNLM"/>
    </source>
</evidence>
<evidence type="ECO:0000313" key="3">
    <source>
        <dbReference type="EMBL" id="GAA3051886.1"/>
    </source>
</evidence>
<name>A0ABP6LPB8_9MICC</name>
<organism evidence="3 4">
    <name type="scientific">Nesterenkonia aethiopica</name>
    <dbReference type="NCBI Taxonomy" id="269144"/>
    <lineage>
        <taxon>Bacteria</taxon>
        <taxon>Bacillati</taxon>
        <taxon>Actinomycetota</taxon>
        <taxon>Actinomycetes</taxon>
        <taxon>Micrococcales</taxon>
        <taxon>Micrococcaceae</taxon>
        <taxon>Nesterenkonia</taxon>
    </lineage>
</organism>
<comment type="caution">
    <text evidence="3">The sequence shown here is derived from an EMBL/GenBank/DDBJ whole genome shotgun (WGS) entry which is preliminary data.</text>
</comment>
<evidence type="ECO:0000256" key="1">
    <source>
        <dbReference type="SAM" id="MobiDB-lite"/>
    </source>
</evidence>
<dbReference type="InterPro" id="IPR019051">
    <property type="entry name" value="Trp_biosyn_TM_oprn/chp"/>
</dbReference>
<feature type="region of interest" description="Disordered" evidence="1">
    <location>
        <begin position="156"/>
        <end position="192"/>
    </location>
</feature>
<gene>
    <name evidence="3" type="ORF">GCM10010529_02490</name>
</gene>
<dbReference type="Proteomes" id="UP001500236">
    <property type="component" value="Unassembled WGS sequence"/>
</dbReference>